<reference evidence="1 2" key="1">
    <citation type="submission" date="2021-07" db="EMBL/GenBank/DDBJ databases">
        <title>Isolation and characterization of bacteria from a gold mining with a capacity of golden bioaccumulation.</title>
        <authorList>
            <person name="Yang X.J."/>
        </authorList>
    </citation>
    <scope>NUCLEOTIDE SEQUENCE [LARGE SCALE GENOMIC DNA]</scope>
    <source>
        <strain evidence="1 2">Au29</strain>
        <plasmid evidence="1 2">unnamed1</plasmid>
    </source>
</reference>
<evidence type="ECO:0000313" key="2">
    <source>
        <dbReference type="Proteomes" id="UP000824334"/>
    </source>
</evidence>
<dbReference type="GeneID" id="94377287"/>
<keyword evidence="1" id="KW-0614">Plasmid</keyword>
<name>A0ABX8TM71_9CAUL</name>
<evidence type="ECO:0000313" key="1">
    <source>
        <dbReference type="EMBL" id="QYC12350.1"/>
    </source>
</evidence>
<organism evidence="1 2">
    <name type="scientific">Brevundimonas nasdae</name>
    <dbReference type="NCBI Taxonomy" id="172043"/>
    <lineage>
        <taxon>Bacteria</taxon>
        <taxon>Pseudomonadati</taxon>
        <taxon>Pseudomonadota</taxon>
        <taxon>Alphaproteobacteria</taxon>
        <taxon>Caulobacterales</taxon>
        <taxon>Caulobacteraceae</taxon>
        <taxon>Brevundimonas</taxon>
    </lineage>
</organism>
<keyword evidence="2" id="KW-1185">Reference proteome</keyword>
<dbReference type="EMBL" id="CP080035">
    <property type="protein sequence ID" value="QYC12350.1"/>
    <property type="molecule type" value="Genomic_DNA"/>
</dbReference>
<sequence>MTTVAMPQADVDWLAEARGRGLTSRGHFDAGPYSLDLAFSPSADLDSTFEAVCLDTGETLKVRGWLFTHEIEA</sequence>
<proteinExistence type="predicted"/>
<dbReference type="RefSeq" id="WP_219373688.1">
    <property type="nucleotide sequence ID" value="NZ_CP080035.1"/>
</dbReference>
<accession>A0ABX8TM71</accession>
<protein>
    <submittedName>
        <fullName evidence="1">Uncharacterized protein</fullName>
    </submittedName>
</protein>
<gene>
    <name evidence="1" type="ORF">KWG56_18485</name>
</gene>
<geneLocation type="plasmid" evidence="1 2">
    <name>unnamed1</name>
</geneLocation>
<dbReference type="Proteomes" id="UP000824334">
    <property type="component" value="Plasmid unnamed1"/>
</dbReference>